<dbReference type="Proteomes" id="UP001291623">
    <property type="component" value="Unassembled WGS sequence"/>
</dbReference>
<comment type="caution">
    <text evidence="1">The sequence shown here is derived from an EMBL/GenBank/DDBJ whole genome shotgun (WGS) entry which is preliminary data.</text>
</comment>
<gene>
    <name evidence="1" type="ORF">RND71_028661</name>
</gene>
<sequence>MSVAAAVHGGYDYLPSKFHRISHKTICQITPPPPPPPPIFISTNPNDVNPNHLKDLYSLCNHSSHRFPKLNSQGVVELIDINKLKKALLHSYVIVSVFTRPDVASGRVSGSGLTGIGGDWIGKVVPVTPGNGELVGFGRAVSDTGLTAAIYDVKRKLGLEFDRDDNAPNFYTDYARRVIPSLRRRGIGRKIVQRILRPFFRACGFGDDVLASTTMMYARSASTYSEGDNDGVKLADHNSLGNKYGPASACQQPQVDNL</sequence>
<organism evidence="1 2">
    <name type="scientific">Anisodus tanguticus</name>
    <dbReference type="NCBI Taxonomy" id="243964"/>
    <lineage>
        <taxon>Eukaryota</taxon>
        <taxon>Viridiplantae</taxon>
        <taxon>Streptophyta</taxon>
        <taxon>Embryophyta</taxon>
        <taxon>Tracheophyta</taxon>
        <taxon>Spermatophyta</taxon>
        <taxon>Magnoliopsida</taxon>
        <taxon>eudicotyledons</taxon>
        <taxon>Gunneridae</taxon>
        <taxon>Pentapetalae</taxon>
        <taxon>asterids</taxon>
        <taxon>lamiids</taxon>
        <taxon>Solanales</taxon>
        <taxon>Solanaceae</taxon>
        <taxon>Solanoideae</taxon>
        <taxon>Hyoscyameae</taxon>
        <taxon>Anisodus</taxon>
    </lineage>
</organism>
<proteinExistence type="predicted"/>
<dbReference type="AlphaFoldDB" id="A0AAE1RK25"/>
<keyword evidence="2" id="KW-1185">Reference proteome</keyword>
<dbReference type="EMBL" id="JAVYJV010000015">
    <property type="protein sequence ID" value="KAK4353143.1"/>
    <property type="molecule type" value="Genomic_DNA"/>
</dbReference>
<accession>A0AAE1RK25</accession>
<protein>
    <recommendedName>
        <fullName evidence="3">Glucosamine-phosphate N-acetyltransferase</fullName>
    </recommendedName>
</protein>
<name>A0AAE1RK25_9SOLA</name>
<evidence type="ECO:0000313" key="2">
    <source>
        <dbReference type="Proteomes" id="UP001291623"/>
    </source>
</evidence>
<reference evidence="1" key="1">
    <citation type="submission" date="2023-12" db="EMBL/GenBank/DDBJ databases">
        <title>Genome assembly of Anisodus tanguticus.</title>
        <authorList>
            <person name="Wang Y.-J."/>
        </authorList>
    </citation>
    <scope>NUCLEOTIDE SEQUENCE</scope>
    <source>
        <strain evidence="1">KB-2021</strain>
        <tissue evidence="1">Leaf</tissue>
    </source>
</reference>
<dbReference type="Gene3D" id="3.40.630.30">
    <property type="match status" value="1"/>
</dbReference>
<evidence type="ECO:0000313" key="1">
    <source>
        <dbReference type="EMBL" id="KAK4353143.1"/>
    </source>
</evidence>
<evidence type="ECO:0008006" key="3">
    <source>
        <dbReference type="Google" id="ProtNLM"/>
    </source>
</evidence>